<evidence type="ECO:0000256" key="1">
    <source>
        <dbReference type="SAM" id="MobiDB-lite"/>
    </source>
</evidence>
<feature type="compositionally biased region" description="Low complexity" evidence="1">
    <location>
        <begin position="1040"/>
        <end position="1050"/>
    </location>
</feature>
<keyword evidence="3" id="KW-1185">Reference proteome</keyword>
<organism evidence="2 3">
    <name type="scientific">Lentinus brumalis</name>
    <dbReference type="NCBI Taxonomy" id="2498619"/>
    <lineage>
        <taxon>Eukaryota</taxon>
        <taxon>Fungi</taxon>
        <taxon>Dikarya</taxon>
        <taxon>Basidiomycota</taxon>
        <taxon>Agaricomycotina</taxon>
        <taxon>Agaricomycetes</taxon>
        <taxon>Polyporales</taxon>
        <taxon>Polyporaceae</taxon>
        <taxon>Lentinus</taxon>
    </lineage>
</organism>
<feature type="compositionally biased region" description="Pro residues" evidence="1">
    <location>
        <begin position="403"/>
        <end position="427"/>
    </location>
</feature>
<feature type="compositionally biased region" description="Low complexity" evidence="1">
    <location>
        <begin position="466"/>
        <end position="475"/>
    </location>
</feature>
<feature type="compositionally biased region" description="Basic and acidic residues" evidence="1">
    <location>
        <begin position="831"/>
        <end position="858"/>
    </location>
</feature>
<feature type="compositionally biased region" description="Low complexity" evidence="1">
    <location>
        <begin position="1009"/>
        <end position="1027"/>
    </location>
</feature>
<feature type="compositionally biased region" description="Low complexity" evidence="1">
    <location>
        <begin position="900"/>
        <end position="913"/>
    </location>
</feature>
<proteinExistence type="predicted"/>
<evidence type="ECO:0000313" key="3">
    <source>
        <dbReference type="Proteomes" id="UP000256964"/>
    </source>
</evidence>
<dbReference type="EMBL" id="KZ857415">
    <property type="protein sequence ID" value="RDX47929.1"/>
    <property type="molecule type" value="Genomic_DNA"/>
</dbReference>
<reference evidence="2 3" key="1">
    <citation type="journal article" date="2018" name="Biotechnol. Biofuels">
        <title>Integrative visual omics of the white-rot fungus Polyporus brumalis exposes the biotechnological potential of its oxidative enzymes for delignifying raw plant biomass.</title>
        <authorList>
            <person name="Miyauchi S."/>
            <person name="Rancon A."/>
            <person name="Drula E."/>
            <person name="Hage H."/>
            <person name="Chaduli D."/>
            <person name="Favel A."/>
            <person name="Grisel S."/>
            <person name="Henrissat B."/>
            <person name="Herpoel-Gimbert I."/>
            <person name="Ruiz-Duenas F.J."/>
            <person name="Chevret D."/>
            <person name="Hainaut M."/>
            <person name="Lin J."/>
            <person name="Wang M."/>
            <person name="Pangilinan J."/>
            <person name="Lipzen A."/>
            <person name="Lesage-Meessen L."/>
            <person name="Navarro D."/>
            <person name="Riley R."/>
            <person name="Grigoriev I.V."/>
            <person name="Zhou S."/>
            <person name="Raouche S."/>
            <person name="Rosso M.N."/>
        </authorList>
    </citation>
    <scope>NUCLEOTIDE SEQUENCE [LARGE SCALE GENOMIC DNA]</scope>
    <source>
        <strain evidence="2 3">BRFM 1820</strain>
    </source>
</reference>
<feature type="compositionally biased region" description="Basic residues" evidence="1">
    <location>
        <begin position="279"/>
        <end position="298"/>
    </location>
</feature>
<feature type="compositionally biased region" description="Polar residues" evidence="1">
    <location>
        <begin position="1077"/>
        <end position="1091"/>
    </location>
</feature>
<gene>
    <name evidence="2" type="ORF">OH76DRAFT_1484365</name>
</gene>
<feature type="compositionally biased region" description="Basic and acidic residues" evidence="1">
    <location>
        <begin position="563"/>
        <end position="576"/>
    </location>
</feature>
<name>A0A371D5Y4_9APHY</name>
<dbReference type="Proteomes" id="UP000256964">
    <property type="component" value="Unassembled WGS sequence"/>
</dbReference>
<feature type="region of interest" description="Disordered" evidence="1">
    <location>
        <begin position="278"/>
        <end position="941"/>
    </location>
</feature>
<feature type="compositionally biased region" description="Polar residues" evidence="1">
    <location>
        <begin position="375"/>
        <end position="388"/>
    </location>
</feature>
<dbReference type="OrthoDB" id="3144405at2759"/>
<feature type="compositionally biased region" description="Basic and acidic residues" evidence="1">
    <location>
        <begin position="744"/>
        <end position="753"/>
    </location>
</feature>
<feature type="compositionally biased region" description="Basic and acidic residues" evidence="1">
    <location>
        <begin position="431"/>
        <end position="444"/>
    </location>
</feature>
<feature type="compositionally biased region" description="Polar residues" evidence="1">
    <location>
        <begin position="977"/>
        <end position="989"/>
    </location>
</feature>
<sequence length="1168" mass="124975">MSDTIPSPWIVNFLVSVAEEYGGNLSVAPPKAKTAKAQLVKFLTFPDPGDTAPCNIWVEISDKKHIIHARLSQDAMTRYLQHPLYGGKPITSHRSALVSLQRVRVAFGRVPNRESKGMTKDATLFLDVEEFELKGAFGEAMWGSPVDITSDKNIRDWINGLRQDGGAGNVLKQRKAQASSVADLAKKTRTTASEPHIQTTVDGMNVKVRVARKSGPRVSSGAKDTAYERPPVSKEALRKATWKRFHTKVVKYFCPPDEVLEHLFTLCGGQLPSSAVHKVSLKRPGSHGSRSPRGRTRLSVRPSASMSASPDQHGTSPVRTPQSSPPRSPSNWSPSIRGSPRRSNKGLSDTEEEQEDAVSGIDTDSDNAADEHAVHNTSSTKLGTQSPKSPKATMDQEPLSLSMPPPPAQPRPRLPPSSVPYATPAPRPSVRAHDQSRASVEHAESLPPSSLPAPVSSLRFPPSPASSPHLPASTPRWSTSGLRRVPLPQVGTLLRDPDSSGEGRVLVENSDTASPGSQRIVSSQSQSQSQSQGIQEHGQSSQSQRSSKLRNEVGAAETDAEEDPRKSMRSESRADAEAPAAPELEEESQESAKSRQSLSYNGDSQSQDKPGVVQHAPETEMQVTAEAEEHEPAMGMNDVDEVPDAGTEGAGDGEDGGPRREPSPRASSMSVDPRRPAGQDAPHAAEPSWAAIRATSSSEDGDDSEGDVDELLSDPLGFQQEARAPPRQTRGRKAKGHAVTTETGRLDSDDERTAALVHQYVSQTKQAAHNPRRSGGRQSSPAKRPRQSTPVFEEQPQHRAMKRRKREDDGQQACPSLPPAVDVLTDEDSFREEKPERSSELETHERVPLASSREEKHQSAAPRTGQRSDGAGSKVLAHDPSIWAIPTFMRKPDGPKRSAFKAGGPAADAGKAAASRKRTAGPSLSTEEEQPAAKKRKTSAVVVPVAGPANVVANDTSASRKPTTSLTSSTTAHLQARNVTADSSSTLNRSLAVPPQENGSKGVKYVDLRAVSRPTSRSSSRASRAGSGIPHPAQVAHGLAVSASASSKGKAPVRSVKHEEADSLRPSQVPPVLSGAKSVSSRNATDSSTSVSRHASLLHASISASGSGTRGTPDDGVDATRRLVNEYRASLQQTRTPGGPPFLGWHDLAEILLETGRARKEIERTNGR</sequence>
<evidence type="ECO:0000313" key="2">
    <source>
        <dbReference type="EMBL" id="RDX47929.1"/>
    </source>
</evidence>
<accession>A0A371D5Y4</accession>
<dbReference type="Gene3D" id="2.40.50.960">
    <property type="match status" value="1"/>
</dbReference>
<feature type="compositionally biased region" description="Low complexity" evidence="1">
    <location>
        <begin position="516"/>
        <end position="546"/>
    </location>
</feature>
<protein>
    <recommendedName>
        <fullName evidence="4">Telomere replication protein EST3</fullName>
    </recommendedName>
</protein>
<feature type="compositionally biased region" description="Polar residues" evidence="1">
    <location>
        <begin position="595"/>
        <end position="608"/>
    </location>
</feature>
<feature type="compositionally biased region" description="Low complexity" evidence="1">
    <location>
        <begin position="445"/>
        <end position="458"/>
    </location>
</feature>
<feature type="region of interest" description="Disordered" evidence="1">
    <location>
        <begin position="953"/>
        <end position="1094"/>
    </location>
</feature>
<dbReference type="AlphaFoldDB" id="A0A371D5Y4"/>
<feature type="compositionally biased region" description="Acidic residues" evidence="1">
    <location>
        <begin position="699"/>
        <end position="712"/>
    </location>
</feature>
<evidence type="ECO:0008006" key="4">
    <source>
        <dbReference type="Google" id="ProtNLM"/>
    </source>
</evidence>
<feature type="compositionally biased region" description="Polar residues" evidence="1">
    <location>
        <begin position="302"/>
        <end position="315"/>
    </location>
</feature>